<sequence>MEAPKACEDSVFKFIDKKLKKYYSKYPCIEIEPPPPLVSPNTKRKSKNRSKAKYDLVKEYTYDSG</sequence>
<organism evidence="1 2">
    <name type="scientific">Plutella xylostella</name>
    <name type="common">Diamondback moth</name>
    <name type="synonym">Plutella maculipennis</name>
    <dbReference type="NCBI Taxonomy" id="51655"/>
    <lineage>
        <taxon>Eukaryota</taxon>
        <taxon>Metazoa</taxon>
        <taxon>Ecdysozoa</taxon>
        <taxon>Arthropoda</taxon>
        <taxon>Hexapoda</taxon>
        <taxon>Insecta</taxon>
        <taxon>Pterygota</taxon>
        <taxon>Neoptera</taxon>
        <taxon>Endopterygota</taxon>
        <taxon>Lepidoptera</taxon>
        <taxon>Glossata</taxon>
        <taxon>Ditrysia</taxon>
        <taxon>Yponomeutoidea</taxon>
        <taxon>Plutellidae</taxon>
        <taxon>Plutella</taxon>
    </lineage>
</organism>
<protein>
    <submittedName>
        <fullName evidence="1">Uncharacterized protein</fullName>
    </submittedName>
</protein>
<name>A0ABQ7Q4K5_PLUXY</name>
<accession>A0ABQ7Q4K5</accession>
<proteinExistence type="predicted"/>
<dbReference type="Proteomes" id="UP000823941">
    <property type="component" value="Chromosome 21"/>
</dbReference>
<reference evidence="1 2" key="1">
    <citation type="submission" date="2021-06" db="EMBL/GenBank/DDBJ databases">
        <title>A haploid diamondback moth (Plutella xylostella L.) genome assembly resolves 31 chromosomes and identifies a diamide resistance mutation.</title>
        <authorList>
            <person name="Ward C.M."/>
            <person name="Perry K.D."/>
            <person name="Baker G."/>
            <person name="Powis K."/>
            <person name="Heckel D.G."/>
            <person name="Baxter S.W."/>
        </authorList>
    </citation>
    <scope>NUCLEOTIDE SEQUENCE [LARGE SCALE GENOMIC DNA]</scope>
    <source>
        <strain evidence="1 2">LV</strain>
        <tissue evidence="1">Single pupa</tissue>
    </source>
</reference>
<evidence type="ECO:0000313" key="2">
    <source>
        <dbReference type="Proteomes" id="UP000823941"/>
    </source>
</evidence>
<gene>
    <name evidence="1" type="ORF">JYU34_015598</name>
</gene>
<comment type="caution">
    <text evidence="1">The sequence shown here is derived from an EMBL/GenBank/DDBJ whole genome shotgun (WGS) entry which is preliminary data.</text>
</comment>
<evidence type="ECO:0000313" key="1">
    <source>
        <dbReference type="EMBL" id="KAG7300065.1"/>
    </source>
</evidence>
<dbReference type="EMBL" id="JAHIBW010000021">
    <property type="protein sequence ID" value="KAG7300065.1"/>
    <property type="molecule type" value="Genomic_DNA"/>
</dbReference>
<keyword evidence="2" id="KW-1185">Reference proteome</keyword>